<keyword evidence="3" id="KW-1185">Reference proteome</keyword>
<sequence length="1100" mass="123350">MYLTLRNAPSPSFLRPVTYVKLGYAAATRSITVPRFLSQSATCRAKTSSTTTTPLPRLHFPGSPRNKLALDPEAWANEFDRYLPHSLRKTHLDSPDYTNDSETKNLLAKIVCFFLNESRKSDEPVDFLTHVAVTQGRWNAVTWVVKAVTELKPPAPVQLEHVDPFSAIQWPNAPVSLEEATGQAIWAERAIDGTMASSINGIVNWFPLRWVLSRNGAIGRIWQSLGNMIAVAVRSPPEEKETIMSHVLEIIAYLHHDGVIPESVYKHVPPHTPFSLCQPPVLPLLAPRIFTAISDAAVRAQLPNSKSNTGGLFSFFGLSRPNERPAVRTTYGLGPEVWLELILWSCLRGPWITDGIEILISLKNSTLANGKKWSAIYWSDLAGQQVDDAVDITWQDKARFEGMRPEKADSDIVEGTVTVEVVAASIDALLNSINVGTKAGHIGWSLDATLKKLLELKVLLGRSNQGLIGATWDSVIFRLIEAGLANPDLDPQVAEKLLRHFAVTYPGTSKYSNAPQERPQTLGAPSYIMEPSAGPLGIFHSVIWSFIKTGDRIKAVKAVGDLVKLTDSNKRVVMERFFRNFRKWSRETRNTLQQVPAQFDSNLSRGPDPVLDPQFPPSILAALLGLARTSGAYKYGEWLLFSNDIDGPLIPERLYDHPSIAAEVIQFGHATGNQQLIVNALSRHSESEMSLRMIEALFETHMHQGNWSSVEEVLTILSSEQDRNFMACVSSRLAKRVLLLQRQDRNNKAESTRMEQLEAASVIFRRLVKGTLGDTTPLNNFDRFHGILSVLATVGPEWQTFCNSLFSPSLTSSHYRKIEKCIFEEDFRELVEGVAHSRGSWEAMRLVKMWCSTEEPSQPWQVSTFARSPEPWHYRRVLGPRPPPQRKKISVIDVSPCVKLEGRKPPASLPLLRIVYHQASREEEEDAVQRIRGEKLVDDPYHADRVEVWLWATRALRNTGMTAEEIDHELGPRPPKALAPMARMAEGDLEKQDWAKQGNADFEVSPVRIAEAERRASNDEEEVVKNQEELSSVDELSAETKPVESQTNLNDAHNLSPPPDQQQPQEQSQEHTSTTFLEQERPQQHLRHKETPRKAGEDQA</sequence>
<comment type="caution">
    <text evidence="2">The sequence shown here is derived from an EMBL/GenBank/DDBJ whole genome shotgun (WGS) entry which is preliminary data.</text>
</comment>
<evidence type="ECO:0000313" key="2">
    <source>
        <dbReference type="EMBL" id="KAK7554792.1"/>
    </source>
</evidence>
<name>A0ABR1MS57_9PEZI</name>
<dbReference type="Proteomes" id="UP001365128">
    <property type="component" value="Unassembled WGS sequence"/>
</dbReference>
<reference evidence="2 3" key="1">
    <citation type="submission" date="2024-04" db="EMBL/GenBank/DDBJ databases">
        <title>Phyllosticta paracitricarpa is synonymous to the EU quarantine fungus P. citricarpa based on phylogenomic analyses.</title>
        <authorList>
            <consortium name="Lawrence Berkeley National Laboratory"/>
            <person name="Van Ingen-Buijs V.A."/>
            <person name="Van Westerhoven A.C."/>
            <person name="Haridas S."/>
            <person name="Skiadas P."/>
            <person name="Martin F."/>
            <person name="Groenewald J.Z."/>
            <person name="Crous P.W."/>
            <person name="Seidl M.F."/>
        </authorList>
    </citation>
    <scope>NUCLEOTIDE SEQUENCE [LARGE SCALE GENOMIC DNA]</scope>
    <source>
        <strain evidence="2 3">CBS 122670</strain>
    </source>
</reference>
<dbReference type="EMBL" id="JBBPDW010000003">
    <property type="protein sequence ID" value="KAK7554792.1"/>
    <property type="molecule type" value="Genomic_DNA"/>
</dbReference>
<accession>A0ABR1MS57</accession>
<feature type="compositionally biased region" description="Polar residues" evidence="1">
    <location>
        <begin position="1043"/>
        <end position="1053"/>
    </location>
</feature>
<gene>
    <name evidence="2" type="ORF">IWX46DRAFT_589690</name>
</gene>
<feature type="compositionally biased region" description="Basic and acidic residues" evidence="1">
    <location>
        <begin position="1013"/>
        <end position="1028"/>
    </location>
</feature>
<organism evidence="2 3">
    <name type="scientific">Phyllosticta citricarpa</name>
    <dbReference type="NCBI Taxonomy" id="55181"/>
    <lineage>
        <taxon>Eukaryota</taxon>
        <taxon>Fungi</taxon>
        <taxon>Dikarya</taxon>
        <taxon>Ascomycota</taxon>
        <taxon>Pezizomycotina</taxon>
        <taxon>Dothideomycetes</taxon>
        <taxon>Dothideomycetes incertae sedis</taxon>
        <taxon>Botryosphaeriales</taxon>
        <taxon>Phyllostictaceae</taxon>
        <taxon>Phyllosticta</taxon>
    </lineage>
</organism>
<proteinExistence type="predicted"/>
<feature type="region of interest" description="Disordered" evidence="1">
    <location>
        <begin position="1013"/>
        <end position="1100"/>
    </location>
</feature>
<evidence type="ECO:0000313" key="3">
    <source>
        <dbReference type="Proteomes" id="UP001365128"/>
    </source>
</evidence>
<protein>
    <submittedName>
        <fullName evidence="2">Uncharacterized protein</fullName>
    </submittedName>
</protein>
<evidence type="ECO:0000256" key="1">
    <source>
        <dbReference type="SAM" id="MobiDB-lite"/>
    </source>
</evidence>